<feature type="domain" description="Cytochrome c-type biogenesis protein H TPR" evidence="7">
    <location>
        <begin position="116"/>
        <end position="259"/>
    </location>
</feature>
<evidence type="ECO:0000259" key="7">
    <source>
        <dbReference type="Pfam" id="PF23914"/>
    </source>
</evidence>
<evidence type="ECO:0000313" key="9">
    <source>
        <dbReference type="Proteomes" id="UP000001868"/>
    </source>
</evidence>
<dbReference type="GO" id="GO:0005886">
    <property type="term" value="C:plasma membrane"/>
    <property type="evidence" value="ECO:0007669"/>
    <property type="project" value="TreeGrafter"/>
</dbReference>
<protein>
    <submittedName>
        <fullName evidence="8">Cytochrome c-type biogenesis protein CycH</fullName>
    </submittedName>
</protein>
<proteinExistence type="predicted"/>
<sequence>MVAGVLTAAAAALILMRARGAAAEDAAGDPAAVLYRRQLSEIDELADRGLMGEAERKSAHAEAARRLLAAADAPKDAWAGEGRGRGGVLAAVVAVPALTLGLYLALGAPGYPDRPYAQRLAEWKAADLSTLGAAEIAAVLRDVIRTRPADPEGYRFLALAEGQSGNVPAAVRALRRAVELAPDRTDLRRSLGEALVYQAGGKVEADARAVFEDLLRREPGDPAARFYLAQAKVEAGQRAEGAAELRALLADVPADEPRREIVEAAIAKAEGRGAAAAAVGPQAEAIRGMVEGLAARLEENPDDPEGWVRLVRSYSVLGEDARRDAALATARARYADRPQVLQQLEEAARAAPME</sequence>
<dbReference type="InterPro" id="IPR051263">
    <property type="entry name" value="C-type_cytochrome_biogenesis"/>
</dbReference>
<keyword evidence="9" id="KW-1185">Reference proteome</keyword>
<dbReference type="PANTHER" id="PTHR47870:SF1">
    <property type="entry name" value="CYTOCHROME C-TYPE BIOGENESIS PROTEIN CCMH"/>
    <property type="match status" value="1"/>
</dbReference>
<dbReference type="InterPro" id="IPR011990">
    <property type="entry name" value="TPR-like_helical_dom_sf"/>
</dbReference>
<dbReference type="PANTHER" id="PTHR47870">
    <property type="entry name" value="CYTOCHROME C-TYPE BIOGENESIS PROTEIN CCMH"/>
    <property type="match status" value="1"/>
</dbReference>
<dbReference type="STRING" id="450851.PHZ_c2693"/>
<comment type="subcellular location">
    <subcellularLocation>
        <location evidence="1">Cell envelope</location>
    </subcellularLocation>
</comment>
<gene>
    <name evidence="8" type="primary">cycH</name>
    <name evidence="8" type="ordered locus">PHZ_c2693</name>
</gene>
<evidence type="ECO:0000256" key="3">
    <source>
        <dbReference type="ARBA" id="ARBA00022748"/>
    </source>
</evidence>
<dbReference type="GO" id="GO:0017004">
    <property type="term" value="P:cytochrome complex assembly"/>
    <property type="evidence" value="ECO:0007669"/>
    <property type="project" value="UniProtKB-KW"/>
</dbReference>
<dbReference type="Pfam" id="PF23914">
    <property type="entry name" value="TPR_CcmH_CycH"/>
    <property type="match status" value="1"/>
</dbReference>
<dbReference type="AlphaFoldDB" id="B4RHR1"/>
<keyword evidence="2" id="KW-0677">Repeat</keyword>
<dbReference type="GO" id="GO:0030313">
    <property type="term" value="C:cell envelope"/>
    <property type="evidence" value="ECO:0007669"/>
    <property type="project" value="UniProtKB-SubCell"/>
</dbReference>
<evidence type="ECO:0000256" key="6">
    <source>
        <dbReference type="SAM" id="SignalP"/>
    </source>
</evidence>
<dbReference type="EMBL" id="CP000747">
    <property type="protein sequence ID" value="ACG79102.1"/>
    <property type="molecule type" value="Genomic_DNA"/>
</dbReference>
<accession>B4RHR1</accession>
<feature type="chain" id="PRO_5002825501" evidence="6">
    <location>
        <begin position="24"/>
        <end position="354"/>
    </location>
</feature>
<dbReference type="InterPro" id="IPR017560">
    <property type="entry name" value="Cyt_c_biogenesis_CcmI"/>
</dbReference>
<reference evidence="8 9" key="1">
    <citation type="journal article" date="2008" name="BMC Genomics">
        <title>Complete genome of Phenylobacterium zucineum - a novel facultative intracellular bacterium isolated from human erythroleukemia cell line K562.</title>
        <authorList>
            <person name="Luo Y."/>
            <person name="Xu X."/>
            <person name="Ding Z."/>
            <person name="Liu Z."/>
            <person name="Zhang B."/>
            <person name="Yan Z."/>
            <person name="Sun J."/>
            <person name="Hu S."/>
            <person name="Hu X."/>
        </authorList>
    </citation>
    <scope>NUCLEOTIDE SEQUENCE [LARGE SCALE GENOMIC DNA]</scope>
    <source>
        <strain evidence="8 9">HLK1</strain>
    </source>
</reference>
<evidence type="ECO:0000256" key="2">
    <source>
        <dbReference type="ARBA" id="ARBA00022737"/>
    </source>
</evidence>
<dbReference type="Proteomes" id="UP000001868">
    <property type="component" value="Chromosome"/>
</dbReference>
<dbReference type="InterPro" id="IPR056413">
    <property type="entry name" value="TPR_CcmH_CycH"/>
</dbReference>
<dbReference type="HOGENOM" id="CLU_036074_4_1_5"/>
<evidence type="ECO:0000313" key="8">
    <source>
        <dbReference type="EMBL" id="ACG79102.1"/>
    </source>
</evidence>
<evidence type="ECO:0000256" key="5">
    <source>
        <dbReference type="PROSITE-ProRule" id="PRU00339"/>
    </source>
</evidence>
<dbReference type="PROSITE" id="PS50005">
    <property type="entry name" value="TPR"/>
    <property type="match status" value="1"/>
</dbReference>
<dbReference type="NCBIfam" id="TIGR03142">
    <property type="entry name" value="cytochro_ccmI"/>
    <property type="match status" value="1"/>
</dbReference>
<dbReference type="SUPFAM" id="SSF48452">
    <property type="entry name" value="TPR-like"/>
    <property type="match status" value="1"/>
</dbReference>
<dbReference type="KEGG" id="pzu:PHZ_c2693"/>
<evidence type="ECO:0000256" key="1">
    <source>
        <dbReference type="ARBA" id="ARBA00004196"/>
    </source>
</evidence>
<organism evidence="8 9">
    <name type="scientific">Phenylobacterium zucineum (strain HLK1)</name>
    <dbReference type="NCBI Taxonomy" id="450851"/>
    <lineage>
        <taxon>Bacteria</taxon>
        <taxon>Pseudomonadati</taxon>
        <taxon>Pseudomonadota</taxon>
        <taxon>Alphaproteobacteria</taxon>
        <taxon>Caulobacterales</taxon>
        <taxon>Caulobacteraceae</taxon>
        <taxon>Phenylobacterium</taxon>
    </lineage>
</organism>
<feature type="signal peptide" evidence="6">
    <location>
        <begin position="1"/>
        <end position="23"/>
    </location>
</feature>
<name>B4RHR1_PHEZH</name>
<evidence type="ECO:0000256" key="4">
    <source>
        <dbReference type="ARBA" id="ARBA00022803"/>
    </source>
</evidence>
<dbReference type="InterPro" id="IPR019734">
    <property type="entry name" value="TPR_rpt"/>
</dbReference>
<feature type="repeat" description="TPR" evidence="5">
    <location>
        <begin position="151"/>
        <end position="184"/>
    </location>
</feature>
<keyword evidence="4 5" id="KW-0802">TPR repeat</keyword>
<keyword evidence="3" id="KW-0201">Cytochrome c-type biogenesis</keyword>
<dbReference type="eggNOG" id="COG4235">
    <property type="taxonomic scope" value="Bacteria"/>
</dbReference>
<keyword evidence="6" id="KW-0732">Signal</keyword>
<dbReference type="Gene3D" id="1.25.40.10">
    <property type="entry name" value="Tetratricopeptide repeat domain"/>
    <property type="match status" value="2"/>
</dbReference>